<dbReference type="InterPro" id="IPR036192">
    <property type="entry name" value="Cell_div_ZapA-like_sf"/>
</dbReference>
<comment type="caution">
    <text evidence="1">The sequence shown here is derived from an EMBL/GenBank/DDBJ whole genome shotgun (WGS) entry which is preliminary data.</text>
</comment>
<dbReference type="InterPro" id="IPR007838">
    <property type="entry name" value="Cell_div_ZapA-like"/>
</dbReference>
<evidence type="ECO:0000313" key="2">
    <source>
        <dbReference type="Proteomes" id="UP000241193"/>
    </source>
</evidence>
<keyword evidence="2" id="KW-1185">Reference proteome</keyword>
<dbReference type="GO" id="GO:0051301">
    <property type="term" value="P:cell division"/>
    <property type="evidence" value="ECO:0007669"/>
    <property type="project" value="UniProtKB-KW"/>
</dbReference>
<dbReference type="InterPro" id="IPR042233">
    <property type="entry name" value="Cell_div_ZapA_N"/>
</dbReference>
<reference evidence="1 2" key="2">
    <citation type="submission" date="2018-04" db="EMBL/GenBank/DDBJ databases">
        <title>Thauera lacus sp. nov., isolated from an saline lake in Inner Mongolia, China.</title>
        <authorList>
            <person name="Liang Q.-Y."/>
        </authorList>
    </citation>
    <scope>NUCLEOTIDE SEQUENCE [LARGE SCALE GENOMIC DNA]</scope>
    <source>
        <strain evidence="1 2">D20</strain>
    </source>
</reference>
<evidence type="ECO:0000313" key="1">
    <source>
        <dbReference type="EMBL" id="PTD95150.1"/>
    </source>
</evidence>
<sequence length="98" mass="10804">MDTLDIKLLGKEYHVSCKPEDREGLLAAVAVLDDRLGEVARKTGSSGERLAIMTALNLVHEHLLQQRAGGFDMPAAKRRIGFMTARLDGVLAQQEKLF</sequence>
<protein>
    <submittedName>
        <fullName evidence="1">Cell division protein ZapA</fullName>
    </submittedName>
</protein>
<dbReference type="SUPFAM" id="SSF102829">
    <property type="entry name" value="Cell division protein ZapA-like"/>
    <property type="match status" value="1"/>
</dbReference>
<accession>A0A2T4IBJ6</accession>
<reference evidence="1 2" key="1">
    <citation type="submission" date="2018-03" db="EMBL/GenBank/DDBJ databases">
        <authorList>
            <person name="Keele B.F."/>
        </authorList>
    </citation>
    <scope>NUCLEOTIDE SEQUENCE [LARGE SCALE GENOMIC DNA]</scope>
    <source>
        <strain evidence="1 2">D20</strain>
    </source>
</reference>
<dbReference type="EMBL" id="PZKC01000017">
    <property type="protein sequence ID" value="PTD95150.1"/>
    <property type="molecule type" value="Genomic_DNA"/>
</dbReference>
<dbReference type="Gene3D" id="1.20.5.50">
    <property type="match status" value="1"/>
</dbReference>
<dbReference type="Proteomes" id="UP000241193">
    <property type="component" value="Unassembled WGS sequence"/>
</dbReference>
<dbReference type="AlphaFoldDB" id="A0A2T4IBJ6"/>
<keyword evidence="1" id="KW-0132">Cell division</keyword>
<keyword evidence="1" id="KW-0131">Cell cycle</keyword>
<dbReference type="Pfam" id="PF05164">
    <property type="entry name" value="ZapA"/>
    <property type="match status" value="1"/>
</dbReference>
<proteinExistence type="predicted"/>
<organism evidence="1 2">
    <name type="scientific">Pseudothauera lacus</name>
    <dbReference type="NCBI Taxonomy" id="2136175"/>
    <lineage>
        <taxon>Bacteria</taxon>
        <taxon>Pseudomonadati</taxon>
        <taxon>Pseudomonadota</taxon>
        <taxon>Betaproteobacteria</taxon>
        <taxon>Rhodocyclales</taxon>
        <taxon>Zoogloeaceae</taxon>
        <taxon>Pseudothauera</taxon>
    </lineage>
</organism>
<dbReference type="OrthoDB" id="5297208at2"/>
<dbReference type="Gene3D" id="3.30.160.880">
    <property type="entry name" value="Cell division protein ZapA protomer, N-terminal domain"/>
    <property type="match status" value="1"/>
</dbReference>
<dbReference type="RefSeq" id="WP_107494681.1">
    <property type="nucleotide sequence ID" value="NZ_PZKC01000017.1"/>
</dbReference>
<name>A0A2T4IBJ6_9RHOO</name>
<gene>
    <name evidence="1" type="ORF">C8261_15705</name>
</gene>